<name>A0ABP0Z6K6_9ROSI</name>
<dbReference type="Pfam" id="PF07887">
    <property type="entry name" value="Calmodulin_bind"/>
    <property type="match status" value="1"/>
</dbReference>
<dbReference type="InterPro" id="IPR046831">
    <property type="entry name" value="Calmodulin_bind_N"/>
</dbReference>
<protein>
    <recommendedName>
        <fullName evidence="2">Calmodulin binding protein-like N-terminal domain-containing protein</fullName>
    </recommendedName>
</protein>
<accession>A0ABP0Z6K6</accession>
<gene>
    <name evidence="3" type="ORF">CITCOLO1_LOCUS20830</name>
</gene>
<evidence type="ECO:0000313" key="3">
    <source>
        <dbReference type="EMBL" id="CAK9328414.1"/>
    </source>
</evidence>
<feature type="non-terminal residue" evidence="3">
    <location>
        <position position="1"/>
    </location>
</feature>
<feature type="region of interest" description="Disordered" evidence="1">
    <location>
        <begin position="1"/>
        <end position="34"/>
    </location>
</feature>
<dbReference type="EMBL" id="OZ021742">
    <property type="protein sequence ID" value="CAK9328414.1"/>
    <property type="molecule type" value="Genomic_DNA"/>
</dbReference>
<evidence type="ECO:0000313" key="4">
    <source>
        <dbReference type="Proteomes" id="UP001642487"/>
    </source>
</evidence>
<feature type="domain" description="Calmodulin binding protein-like N-terminal" evidence="2">
    <location>
        <begin position="104"/>
        <end position="259"/>
    </location>
</feature>
<sequence length="262" mass="29321">MDPSNDNAKKKKRGSSDEARDDGDGSKRLCPSFPTSQGAEEFGVLFECMVGEIWRKTERLFRQEVSKEIERMILSNVHYLLPSLSKHEMGKEVTTASGSGSLKFKLCFCNPIASHIFTNNEIKSENGEPLGVVICDATNSNTVISTGRLSSALVEFFLLPGGFNSGKRRDNEIPWTSSDFDKSILTPREWRRPLIIGNDLQLCLQNGVGFVNNLIVTDNSSWMKSKMFCLGVKIKENKFLVEFGRIGEAVSEPFRVMDHRGE</sequence>
<dbReference type="PANTHER" id="PTHR31713">
    <property type="entry name" value="OS02G0177800 PROTEIN"/>
    <property type="match status" value="1"/>
</dbReference>
<dbReference type="InterPro" id="IPR012416">
    <property type="entry name" value="CBP60"/>
</dbReference>
<evidence type="ECO:0000259" key="2">
    <source>
        <dbReference type="Pfam" id="PF07887"/>
    </source>
</evidence>
<reference evidence="3 4" key="1">
    <citation type="submission" date="2024-03" db="EMBL/GenBank/DDBJ databases">
        <authorList>
            <person name="Gkanogiannis A."/>
            <person name="Becerra Lopez-Lavalle L."/>
        </authorList>
    </citation>
    <scope>NUCLEOTIDE SEQUENCE [LARGE SCALE GENOMIC DNA]</scope>
</reference>
<organism evidence="3 4">
    <name type="scientific">Citrullus colocynthis</name>
    <name type="common">colocynth</name>
    <dbReference type="NCBI Taxonomy" id="252529"/>
    <lineage>
        <taxon>Eukaryota</taxon>
        <taxon>Viridiplantae</taxon>
        <taxon>Streptophyta</taxon>
        <taxon>Embryophyta</taxon>
        <taxon>Tracheophyta</taxon>
        <taxon>Spermatophyta</taxon>
        <taxon>Magnoliopsida</taxon>
        <taxon>eudicotyledons</taxon>
        <taxon>Gunneridae</taxon>
        <taxon>Pentapetalae</taxon>
        <taxon>rosids</taxon>
        <taxon>fabids</taxon>
        <taxon>Cucurbitales</taxon>
        <taxon>Cucurbitaceae</taxon>
        <taxon>Benincaseae</taxon>
        <taxon>Citrullus</taxon>
    </lineage>
</organism>
<proteinExistence type="predicted"/>
<evidence type="ECO:0000256" key="1">
    <source>
        <dbReference type="SAM" id="MobiDB-lite"/>
    </source>
</evidence>
<keyword evidence="4" id="KW-1185">Reference proteome</keyword>
<feature type="compositionally biased region" description="Basic and acidic residues" evidence="1">
    <location>
        <begin position="14"/>
        <end position="27"/>
    </location>
</feature>
<dbReference type="PANTHER" id="PTHR31713:SF43">
    <property type="entry name" value="CALMODULIN-BINDING PROTEIN 60 G"/>
    <property type="match status" value="1"/>
</dbReference>
<dbReference type="Proteomes" id="UP001642487">
    <property type="component" value="Chromosome 8"/>
</dbReference>